<reference evidence="5 6" key="2">
    <citation type="submission" date="2015-10" db="EMBL/GenBank/DDBJ databases">
        <title>Comparative genomics and high-throughput reverse genetic screens identify a new phytobacterial MAMP and an Arabidopsis receptor required for immune elicitation.</title>
        <authorList>
            <person name="Mott G.A."/>
            <person name="Thakur S."/>
            <person name="Wang P.W."/>
            <person name="Desveaux D."/>
            <person name="Guttman D.S."/>
        </authorList>
    </citation>
    <scope>NUCLEOTIDE SEQUENCE [LARGE SCALE GENOMIC DNA]</scope>
    <source>
        <strain evidence="5 6">0788_9</strain>
    </source>
</reference>
<proteinExistence type="predicted"/>
<evidence type="ECO:0000259" key="2">
    <source>
        <dbReference type="Pfam" id="PF03432"/>
    </source>
</evidence>
<feature type="domain" description="TraI-like middle" evidence="4">
    <location>
        <begin position="350"/>
        <end position="444"/>
    </location>
</feature>
<gene>
    <name evidence="5" type="ORF">ABJ99_4892</name>
</gene>
<feature type="domain" description="Large polyvalent protein-associated" evidence="3">
    <location>
        <begin position="629"/>
        <end position="717"/>
    </location>
</feature>
<dbReference type="InterPro" id="IPR005094">
    <property type="entry name" value="Endonuclease_MobA/VirD2"/>
</dbReference>
<dbReference type="Pfam" id="PF18821">
    <property type="entry name" value="LPD7"/>
    <property type="match status" value="1"/>
</dbReference>
<dbReference type="InterPro" id="IPR040677">
    <property type="entry name" value="LPD7"/>
</dbReference>
<dbReference type="InterPro" id="IPR054462">
    <property type="entry name" value="TraI_M"/>
</dbReference>
<evidence type="ECO:0000259" key="3">
    <source>
        <dbReference type="Pfam" id="PF18821"/>
    </source>
</evidence>
<feature type="region of interest" description="Disordered" evidence="1">
    <location>
        <begin position="449"/>
        <end position="481"/>
    </location>
</feature>
<comment type="caution">
    <text evidence="5">The sequence shown here is derived from an EMBL/GenBank/DDBJ whole genome shotgun (WGS) entry which is preliminary data.</text>
</comment>
<evidence type="ECO:0000313" key="5">
    <source>
        <dbReference type="EMBL" id="KPC31076.1"/>
    </source>
</evidence>
<feature type="domain" description="MobA/VirD2-like nuclease" evidence="2">
    <location>
        <begin position="200"/>
        <end position="317"/>
    </location>
</feature>
<dbReference type="RefSeq" id="WP_080378147.1">
    <property type="nucleotide sequence ID" value="NZ_LGLN01000043.1"/>
</dbReference>
<name>A0A0N0X9Y7_PSESX</name>
<feature type="compositionally biased region" description="Basic and acidic residues" evidence="1">
    <location>
        <begin position="461"/>
        <end position="479"/>
    </location>
</feature>
<dbReference type="EMBL" id="LGLN01000043">
    <property type="protein sequence ID" value="KPC31076.1"/>
    <property type="molecule type" value="Genomic_DNA"/>
</dbReference>
<dbReference type="NCBIfam" id="NF041893">
    <property type="entry name" value="TraI_MobP_relax"/>
    <property type="match status" value="1"/>
</dbReference>
<sequence>MIAKVPPRRSDGKSSFAKLVEYVTKREDEKKVLTDELDPSYSRRDNAILEAARAHLERAADNLRASGRISSLDADAIRKRLGSARRALDTDGRRYLTDTYGLPSNPDEPRSRDVEGVTFDEYERSLTLARKYLATAASHLRQVTRTDANFETRARARRAAITFHASAAQRGVAADERDAIADLELGSLLGDAVNVTSRSGVSCQHNCLSLETAASEMRAVADQNARVKDPVYHVILSWPPDEFPTDAQAFESGLHAMEAVGMKDHQYVFAIHHDTDCVHLHMTVNRVHPDSFNAVYPDRDYFKLDYAMRELEMRFGWRHVNGPSQVVENDGRRSIEWSSKKPKFQGKIPTKAADMERHADQESLHSYARGEPRKQIAKVLKSESLSWQTLHSSLAKFGLGIRPKGRGLSIFDFNEMSATGIKASDMHEQLSLTRLVKRIGEYQERKLPKDFNSSSTYDKYASPKRDPLERQNRREERAQLRKATRARYDAYRTAFVYRRVDKEWVKQQFMIIRDQARQQRADIKSRINHPLDRKAFYSILAFETLRSREELKTKIQVMCRELKNDPANKKLTFREWVEREAANGDPGAISQLRGFSYGDRRKEKAQGNAIIFAGDIDPNASSNLFSTGTVRRDGAVVFRRAEGDPGFVDHGGKVSFPGGLLDDELLAHALDDTRARWERPIEIKGTPDFVDAALKALIERGYTGDLADAALNARHKALADQQAVAKAKPIKRGPRA</sequence>
<evidence type="ECO:0000259" key="4">
    <source>
        <dbReference type="Pfam" id="PF22863"/>
    </source>
</evidence>
<reference evidence="5 6" key="1">
    <citation type="submission" date="2015-07" db="EMBL/GenBank/DDBJ databases">
        <authorList>
            <person name="Noorani M."/>
        </authorList>
    </citation>
    <scope>NUCLEOTIDE SEQUENCE [LARGE SCALE GENOMIC DNA]</scope>
    <source>
        <strain evidence="5 6">0788_9</strain>
    </source>
</reference>
<dbReference type="AlphaFoldDB" id="A0A0N0X9Y7"/>
<protein>
    <submittedName>
        <fullName evidence="5">Relaxase</fullName>
    </submittedName>
</protein>
<evidence type="ECO:0000256" key="1">
    <source>
        <dbReference type="SAM" id="MobiDB-lite"/>
    </source>
</evidence>
<evidence type="ECO:0000313" key="6">
    <source>
        <dbReference type="Proteomes" id="UP000037891"/>
    </source>
</evidence>
<dbReference type="Pfam" id="PF22863">
    <property type="entry name" value="TraI_middle"/>
    <property type="match status" value="1"/>
</dbReference>
<organism evidence="5 6">
    <name type="scientific">Pseudomonas syringae pv. cilantro</name>
    <dbReference type="NCBI Taxonomy" id="81035"/>
    <lineage>
        <taxon>Bacteria</taxon>
        <taxon>Pseudomonadati</taxon>
        <taxon>Pseudomonadota</taxon>
        <taxon>Gammaproteobacteria</taxon>
        <taxon>Pseudomonadales</taxon>
        <taxon>Pseudomonadaceae</taxon>
        <taxon>Pseudomonas</taxon>
        <taxon>Pseudomonas syringae</taxon>
    </lineage>
</organism>
<accession>A0A0N0X9Y7</accession>
<dbReference type="PATRIC" id="fig|81035.3.peg.5256"/>
<dbReference type="Pfam" id="PF03432">
    <property type="entry name" value="Relaxase"/>
    <property type="match status" value="1"/>
</dbReference>
<dbReference type="InterPro" id="IPR049751">
    <property type="entry name" value="TraI/MobA_relaxases"/>
</dbReference>
<dbReference type="Proteomes" id="UP000037891">
    <property type="component" value="Unassembled WGS sequence"/>
</dbReference>